<dbReference type="AlphaFoldDB" id="A0A7N9IDP6"/>
<dbReference type="InterPro" id="IPR004166">
    <property type="entry name" value="a-kinase_dom"/>
</dbReference>
<keyword evidence="5" id="KW-0393">Immunoglobulin domain</keyword>
<reference evidence="8" key="2">
    <citation type="submission" date="2025-08" db="UniProtKB">
        <authorList>
            <consortium name="Ensembl"/>
        </authorList>
    </citation>
    <scope>IDENTIFICATION</scope>
</reference>
<keyword evidence="9" id="KW-1185">Reference proteome</keyword>
<evidence type="ECO:0000256" key="1">
    <source>
        <dbReference type="ARBA" id="ARBA00022527"/>
    </source>
</evidence>
<dbReference type="SMART" id="SM00811">
    <property type="entry name" value="Alpha_kinase"/>
    <property type="match status" value="1"/>
</dbReference>
<dbReference type="SUPFAM" id="SSF56112">
    <property type="entry name" value="Protein kinase-like (PK-like)"/>
    <property type="match status" value="1"/>
</dbReference>
<dbReference type="GO" id="GO:0005634">
    <property type="term" value="C:nucleus"/>
    <property type="evidence" value="ECO:0007669"/>
    <property type="project" value="TreeGrafter"/>
</dbReference>
<evidence type="ECO:0000259" key="7">
    <source>
        <dbReference type="PROSITE" id="PS51158"/>
    </source>
</evidence>
<reference evidence="8 9" key="1">
    <citation type="submission" date="2013-03" db="EMBL/GenBank/DDBJ databases">
        <authorList>
            <person name="Warren W."/>
            <person name="Wilson R.K."/>
        </authorList>
    </citation>
    <scope>NUCLEOTIDE SEQUENCE</scope>
</reference>
<organism evidence="8 9">
    <name type="scientific">Macaca fascicularis</name>
    <name type="common">Crab-eating macaque</name>
    <name type="synonym">Cynomolgus monkey</name>
    <dbReference type="NCBI Taxonomy" id="9541"/>
    <lineage>
        <taxon>Eukaryota</taxon>
        <taxon>Metazoa</taxon>
        <taxon>Chordata</taxon>
        <taxon>Craniata</taxon>
        <taxon>Vertebrata</taxon>
        <taxon>Euteleostomi</taxon>
        <taxon>Mammalia</taxon>
        <taxon>Eutheria</taxon>
        <taxon>Euarchontoglires</taxon>
        <taxon>Primates</taxon>
        <taxon>Haplorrhini</taxon>
        <taxon>Catarrhini</taxon>
        <taxon>Cercopithecidae</taxon>
        <taxon>Cercopithecinae</taxon>
        <taxon>Macaca</taxon>
    </lineage>
</organism>
<protein>
    <recommendedName>
        <fullName evidence="7">Alpha-type protein kinase domain-containing protein</fullName>
    </recommendedName>
</protein>
<evidence type="ECO:0000313" key="9">
    <source>
        <dbReference type="Proteomes" id="UP000233100"/>
    </source>
</evidence>
<dbReference type="Ensembl" id="ENSMFAT00000077844.1">
    <property type="protein sequence ID" value="ENSMFAP00000055845.1"/>
    <property type="gene ID" value="ENSMFAG00000063095.1"/>
</dbReference>
<keyword evidence="3" id="KW-0418">Kinase</keyword>
<evidence type="ECO:0000313" key="8">
    <source>
        <dbReference type="Ensembl" id="ENSMFAP00000055845.1"/>
    </source>
</evidence>
<dbReference type="Gene3D" id="3.20.200.10">
    <property type="entry name" value="MHCK/EF2 kinase"/>
    <property type="match status" value="1"/>
</dbReference>
<dbReference type="FunFam" id="3.20.200.10:FF:000003">
    <property type="entry name" value="alpha-protein kinase 3"/>
    <property type="match status" value="1"/>
</dbReference>
<evidence type="ECO:0000256" key="5">
    <source>
        <dbReference type="ARBA" id="ARBA00023319"/>
    </source>
</evidence>
<keyword evidence="1" id="KW-0723">Serine/threonine-protein kinase</keyword>
<sequence>MDRTLKPKIPFPFLNSGWSCFPLLSFGLRVENSILGRALLLGPIIQNWMGGRSSLGHTSCLLQGETMFRIIPLYLIYRPANNIPYATLEEDLGKPLESYCSREWGSAGAVTASSSSEAMQKCQTFQHWLYQWTNGSFLVTDLAGVDWKMTDVQIATKLRGYQGLKESCFPALLDRFASSHQCNAYCELLGLTPLKGPEVAHPQAKAKGSKSPSAGRKGSQLSPQPQKKGLPSPQGTRKSAASSKAAPQASEPVAAQLLGQPPTQEEGSKAQGMR</sequence>
<dbReference type="GO" id="GO:0055013">
    <property type="term" value="P:cardiac muscle cell development"/>
    <property type="evidence" value="ECO:0007669"/>
    <property type="project" value="TreeGrafter"/>
</dbReference>
<dbReference type="InterPro" id="IPR011009">
    <property type="entry name" value="Kinase-like_dom_sf"/>
</dbReference>
<dbReference type="GeneTree" id="ENSGT00940000158534"/>
<dbReference type="Proteomes" id="UP000233100">
    <property type="component" value="Chromosome 7"/>
</dbReference>
<feature type="compositionally biased region" description="Low complexity" evidence="6">
    <location>
        <begin position="238"/>
        <end position="250"/>
    </location>
</feature>
<dbReference type="GO" id="GO:0004674">
    <property type="term" value="F:protein serine/threonine kinase activity"/>
    <property type="evidence" value="ECO:0007669"/>
    <property type="project" value="UniProtKB-KW"/>
</dbReference>
<dbReference type="PANTHER" id="PTHR47091:SF1">
    <property type="entry name" value="ALPHA-PROTEIN KINASE 3"/>
    <property type="match status" value="1"/>
</dbReference>
<evidence type="ECO:0000256" key="6">
    <source>
        <dbReference type="SAM" id="MobiDB-lite"/>
    </source>
</evidence>
<accession>A0A7N9IDP6</accession>
<feature type="domain" description="Alpha-type protein kinase" evidence="7">
    <location>
        <begin position="1"/>
        <end position="194"/>
    </location>
</feature>
<evidence type="ECO:0000256" key="2">
    <source>
        <dbReference type="ARBA" id="ARBA00022679"/>
    </source>
</evidence>
<dbReference type="Pfam" id="PF02816">
    <property type="entry name" value="Alpha_kinase"/>
    <property type="match status" value="1"/>
</dbReference>
<evidence type="ECO:0000256" key="4">
    <source>
        <dbReference type="ARBA" id="ARBA00023157"/>
    </source>
</evidence>
<keyword evidence="2" id="KW-0808">Transferase</keyword>
<keyword evidence="4" id="KW-1015">Disulfide bond</keyword>
<reference evidence="8" key="3">
    <citation type="submission" date="2025-09" db="UniProtKB">
        <authorList>
            <consortium name="Ensembl"/>
        </authorList>
    </citation>
    <scope>IDENTIFICATION</scope>
</reference>
<dbReference type="GO" id="GO:0005524">
    <property type="term" value="F:ATP binding"/>
    <property type="evidence" value="ECO:0007669"/>
    <property type="project" value="InterPro"/>
</dbReference>
<evidence type="ECO:0000256" key="3">
    <source>
        <dbReference type="ARBA" id="ARBA00022777"/>
    </source>
</evidence>
<name>A0A7N9IDP6_MACFA</name>
<proteinExistence type="predicted"/>
<dbReference type="PANTHER" id="PTHR47091">
    <property type="entry name" value="ALPHA-PROTEIN KINASE 2-RELATED"/>
    <property type="match status" value="1"/>
</dbReference>
<feature type="region of interest" description="Disordered" evidence="6">
    <location>
        <begin position="199"/>
        <end position="274"/>
    </location>
</feature>
<dbReference type="PROSITE" id="PS51158">
    <property type="entry name" value="ALPHA_KINASE"/>
    <property type="match status" value="1"/>
</dbReference>